<evidence type="ECO:0000313" key="3">
    <source>
        <dbReference type="Proteomes" id="UP000295252"/>
    </source>
</evidence>
<gene>
    <name evidence="2" type="ORF">GSCOC_T00035916001</name>
</gene>
<sequence length="213" mass="24575">MANKTVIIATLNAAWIASNSANFMTPDYLKMMWRRMEFLQIVLQMGYSFIVTDVDILWLRDPFPHFYGDADIQVSSDHYGDNSTDSNNIANTGFYYVKSNEKTIKFYKFWYKSKDRIPGSNDQDAFNGIRRDPLINKIGLEIEFLDTAFFGGFCKPSKDLNLVCTMHANCCVGSDKIHDLRMSIEDWKKYMALPIEERTAKPQSWTVPRICGN</sequence>
<dbReference type="OMA" id="IANTGFY"/>
<dbReference type="PhylomeDB" id="A0A068UV27"/>
<proteinExistence type="predicted"/>
<dbReference type="OrthoDB" id="540503at2759"/>
<evidence type="ECO:0000259" key="1">
    <source>
        <dbReference type="Pfam" id="PF03407"/>
    </source>
</evidence>
<evidence type="ECO:0000313" key="2">
    <source>
        <dbReference type="EMBL" id="CDP12400.1"/>
    </source>
</evidence>
<dbReference type="AlphaFoldDB" id="A0A068UV27"/>
<accession>A0A068UV27</accession>
<dbReference type="InterPro" id="IPR005069">
    <property type="entry name" value="Nucl-diP-sugar_transferase"/>
</dbReference>
<organism evidence="2 3">
    <name type="scientific">Coffea canephora</name>
    <name type="common">Robusta coffee</name>
    <dbReference type="NCBI Taxonomy" id="49390"/>
    <lineage>
        <taxon>Eukaryota</taxon>
        <taxon>Viridiplantae</taxon>
        <taxon>Streptophyta</taxon>
        <taxon>Embryophyta</taxon>
        <taxon>Tracheophyta</taxon>
        <taxon>Spermatophyta</taxon>
        <taxon>Magnoliopsida</taxon>
        <taxon>eudicotyledons</taxon>
        <taxon>Gunneridae</taxon>
        <taxon>Pentapetalae</taxon>
        <taxon>asterids</taxon>
        <taxon>lamiids</taxon>
        <taxon>Gentianales</taxon>
        <taxon>Rubiaceae</taxon>
        <taxon>Ixoroideae</taxon>
        <taxon>Gardenieae complex</taxon>
        <taxon>Bertiereae - Coffeeae clade</taxon>
        <taxon>Coffeeae</taxon>
        <taxon>Coffea</taxon>
    </lineage>
</organism>
<dbReference type="STRING" id="49390.A0A068UV27"/>
<name>A0A068UV27_COFCA</name>
<dbReference type="Proteomes" id="UP000295252">
    <property type="component" value="Chromosome VI"/>
</dbReference>
<feature type="domain" description="Nucleotide-diphospho-sugar transferase" evidence="1">
    <location>
        <begin position="16"/>
        <end position="180"/>
    </location>
</feature>
<dbReference type="PANTHER" id="PTHR46038:SF58">
    <property type="entry name" value="GLYCOSYLTRANSFERASE"/>
    <property type="match status" value="1"/>
</dbReference>
<dbReference type="Pfam" id="PF03407">
    <property type="entry name" value="Nucleotid_trans"/>
    <property type="match status" value="1"/>
</dbReference>
<dbReference type="Gramene" id="CDP12400">
    <property type="protein sequence ID" value="CDP12400"/>
    <property type="gene ID" value="GSCOC_T00035916001"/>
</dbReference>
<dbReference type="PANTHER" id="PTHR46038">
    <property type="entry name" value="EXPRESSED PROTEIN-RELATED"/>
    <property type="match status" value="1"/>
</dbReference>
<dbReference type="EMBL" id="HG739148">
    <property type="protein sequence ID" value="CDP12400.1"/>
    <property type="molecule type" value="Genomic_DNA"/>
</dbReference>
<dbReference type="InterPro" id="IPR044821">
    <property type="entry name" value="At1g28695/At4g15970-like"/>
</dbReference>
<dbReference type="InParanoid" id="A0A068UV27"/>
<reference evidence="3" key="1">
    <citation type="journal article" date="2014" name="Science">
        <title>The coffee genome provides insight into the convergent evolution of caffeine biosynthesis.</title>
        <authorList>
            <person name="Denoeud F."/>
            <person name="Carretero-Paulet L."/>
            <person name="Dereeper A."/>
            <person name="Droc G."/>
            <person name="Guyot R."/>
            <person name="Pietrella M."/>
            <person name="Zheng C."/>
            <person name="Alberti A."/>
            <person name="Anthony F."/>
            <person name="Aprea G."/>
            <person name="Aury J.M."/>
            <person name="Bento P."/>
            <person name="Bernard M."/>
            <person name="Bocs S."/>
            <person name="Campa C."/>
            <person name="Cenci A."/>
            <person name="Combes M.C."/>
            <person name="Crouzillat D."/>
            <person name="Da Silva C."/>
            <person name="Daddiego L."/>
            <person name="De Bellis F."/>
            <person name="Dussert S."/>
            <person name="Garsmeur O."/>
            <person name="Gayraud T."/>
            <person name="Guignon V."/>
            <person name="Jahn K."/>
            <person name="Jamilloux V."/>
            <person name="Joet T."/>
            <person name="Labadie K."/>
            <person name="Lan T."/>
            <person name="Leclercq J."/>
            <person name="Lepelley M."/>
            <person name="Leroy T."/>
            <person name="Li L.T."/>
            <person name="Librado P."/>
            <person name="Lopez L."/>
            <person name="Munoz A."/>
            <person name="Noel B."/>
            <person name="Pallavicini A."/>
            <person name="Perrotta G."/>
            <person name="Poncet V."/>
            <person name="Pot D."/>
            <person name="Priyono X."/>
            <person name="Rigoreau M."/>
            <person name="Rouard M."/>
            <person name="Rozas J."/>
            <person name="Tranchant-Dubreuil C."/>
            <person name="VanBuren R."/>
            <person name="Zhang Q."/>
            <person name="Andrade A.C."/>
            <person name="Argout X."/>
            <person name="Bertrand B."/>
            <person name="de Kochko A."/>
            <person name="Graziosi G."/>
            <person name="Henry R.J."/>
            <person name="Jayarama X."/>
            <person name="Ming R."/>
            <person name="Nagai C."/>
            <person name="Rounsley S."/>
            <person name="Sankoff D."/>
            <person name="Giuliano G."/>
            <person name="Albert V.A."/>
            <person name="Wincker P."/>
            <person name="Lashermes P."/>
        </authorList>
    </citation>
    <scope>NUCLEOTIDE SEQUENCE [LARGE SCALE GENOMIC DNA]</scope>
    <source>
        <strain evidence="3">cv. DH200-94</strain>
    </source>
</reference>
<keyword evidence="3" id="KW-1185">Reference proteome</keyword>
<protein>
    <recommendedName>
        <fullName evidence="1">Nucleotide-diphospho-sugar transferase domain-containing protein</fullName>
    </recommendedName>
</protein>